<dbReference type="CDD" id="cd00446">
    <property type="entry name" value="GrpE"/>
    <property type="match status" value="1"/>
</dbReference>
<evidence type="ECO:0000256" key="12">
    <source>
        <dbReference type="RuleBase" id="RU004478"/>
    </source>
</evidence>
<organism evidence="14 15">
    <name type="scientific">Gomphosphaeria aponina SAG 52.96 = DSM 107014</name>
    <dbReference type="NCBI Taxonomy" id="1521640"/>
    <lineage>
        <taxon>Bacteria</taxon>
        <taxon>Bacillati</taxon>
        <taxon>Cyanobacteriota</taxon>
        <taxon>Cyanophyceae</taxon>
        <taxon>Oscillatoriophycideae</taxon>
        <taxon>Chroococcales</taxon>
        <taxon>Gomphosphaeriaceae</taxon>
        <taxon>Gomphosphaeria</taxon>
    </lineage>
</organism>
<dbReference type="FunFam" id="2.30.22.10:FF:000001">
    <property type="entry name" value="Protein GrpE"/>
    <property type="match status" value="1"/>
</dbReference>
<dbReference type="HAMAP" id="MF_01151">
    <property type="entry name" value="GrpE"/>
    <property type="match status" value="1"/>
</dbReference>
<keyword evidence="6 10" id="KW-0143">Chaperone</keyword>
<evidence type="ECO:0000256" key="10">
    <source>
        <dbReference type="HAMAP-Rule" id="MF_01151"/>
    </source>
</evidence>
<evidence type="ECO:0000256" key="3">
    <source>
        <dbReference type="ARBA" id="ARBA00011738"/>
    </source>
</evidence>
<protein>
    <recommendedName>
        <fullName evidence="8 10">Protein GrpE</fullName>
    </recommendedName>
    <alternativeName>
        <fullName evidence="9 10">HSP-70 cofactor</fullName>
    </alternativeName>
</protein>
<dbReference type="GO" id="GO:0005737">
    <property type="term" value="C:cytoplasm"/>
    <property type="evidence" value="ECO:0007669"/>
    <property type="project" value="UniProtKB-SubCell"/>
</dbReference>
<evidence type="ECO:0000256" key="2">
    <source>
        <dbReference type="ARBA" id="ARBA00009054"/>
    </source>
</evidence>
<evidence type="ECO:0000256" key="1">
    <source>
        <dbReference type="ARBA" id="ARBA00004496"/>
    </source>
</evidence>
<evidence type="ECO:0000256" key="11">
    <source>
        <dbReference type="RuleBase" id="RU000639"/>
    </source>
</evidence>
<dbReference type="Gene3D" id="2.30.22.10">
    <property type="entry name" value="Head domain of nucleotide exchange factor GrpE"/>
    <property type="match status" value="1"/>
</dbReference>
<dbReference type="GO" id="GO:0051087">
    <property type="term" value="F:protein-folding chaperone binding"/>
    <property type="evidence" value="ECO:0007669"/>
    <property type="project" value="InterPro"/>
</dbReference>
<comment type="similarity">
    <text evidence="2 10 12">Belongs to the GrpE family.</text>
</comment>
<dbReference type="NCBIfam" id="NF010741">
    <property type="entry name" value="PRK14143.1"/>
    <property type="match status" value="1"/>
</dbReference>
<evidence type="ECO:0000256" key="6">
    <source>
        <dbReference type="ARBA" id="ARBA00023186"/>
    </source>
</evidence>
<comment type="function">
    <text evidence="7 10 11">Participates actively in the response to hyperosmotic and heat shock by preventing the aggregation of stress-denatured proteins, in association with DnaK and GrpE. It is the nucleotide exchange factor for DnaK and may function as a thermosensor. Unfolded proteins bind initially to DnaJ; upon interaction with the DnaJ-bound protein, DnaK hydrolyzes its bound ATP, resulting in the formation of a stable complex. GrpE releases ADP from DnaK; ATP binding to DnaK triggers the release of the substrate protein, thus completing the reaction cycle. Several rounds of ATP-dependent interactions between DnaJ, DnaK and GrpE are required for fully efficient folding.</text>
</comment>
<dbReference type="GO" id="GO:0051082">
    <property type="term" value="F:unfolded protein binding"/>
    <property type="evidence" value="ECO:0007669"/>
    <property type="project" value="TreeGrafter"/>
</dbReference>
<comment type="subunit">
    <text evidence="3 10">Homodimer.</text>
</comment>
<reference evidence="14" key="1">
    <citation type="submission" date="2021-02" db="EMBL/GenBank/DDBJ databases">
        <title>Metagenome analyses of Stigonema ocellatum DSM 106950, Chlorogloea purpurea SAG 13.99 and Gomphosphaeria aponina DSM 107014.</title>
        <authorList>
            <person name="Marter P."/>
            <person name="Huang S."/>
        </authorList>
    </citation>
    <scope>NUCLEOTIDE SEQUENCE</scope>
    <source>
        <strain evidence="14">JP213</strain>
    </source>
</reference>
<dbReference type="GO" id="GO:0000774">
    <property type="term" value="F:adenyl-nucleotide exchange factor activity"/>
    <property type="evidence" value="ECO:0007669"/>
    <property type="project" value="InterPro"/>
</dbReference>
<dbReference type="InterPro" id="IPR013805">
    <property type="entry name" value="GrpE_CC"/>
</dbReference>
<dbReference type="PANTHER" id="PTHR21237">
    <property type="entry name" value="GRPE PROTEIN"/>
    <property type="match status" value="1"/>
</dbReference>
<dbReference type="GO" id="GO:0042803">
    <property type="term" value="F:protein homodimerization activity"/>
    <property type="evidence" value="ECO:0007669"/>
    <property type="project" value="InterPro"/>
</dbReference>
<dbReference type="PROSITE" id="PS01071">
    <property type="entry name" value="GRPE"/>
    <property type="match status" value="1"/>
</dbReference>
<dbReference type="SUPFAM" id="SSF58014">
    <property type="entry name" value="Coiled-coil domain of nucleotide exchange factor GrpE"/>
    <property type="match status" value="1"/>
</dbReference>
<feature type="compositionally biased region" description="Low complexity" evidence="13">
    <location>
        <begin position="38"/>
        <end position="64"/>
    </location>
</feature>
<dbReference type="AlphaFoldDB" id="A0A941GVX4"/>
<sequence>MIDNEKQLETTSEAQEETSAVPDQGENKDFDQEQGSLAAGTESESSATETQTTTDESSSPSSAADEGENQPEESAAAKELDSVESLQQEIAALHEKLEQAENLQVQYARMAADFENFRKRTLKEREILEQQVKRNTINEILPVVDNFERARTQIKPANEGEMAIHKSYQGVYKNLVDSLKRIGVAAMRPEGQPFDPNYHEAMLREPTNEYPEDTVIEQLVRGYTLGDQVLRHAMVKVAAPSEAVTSSEEENVAAPAEENN</sequence>
<feature type="compositionally biased region" description="Low complexity" evidence="13">
    <location>
        <begin position="9"/>
        <end position="20"/>
    </location>
</feature>
<evidence type="ECO:0000256" key="4">
    <source>
        <dbReference type="ARBA" id="ARBA00022490"/>
    </source>
</evidence>
<dbReference type="Gene3D" id="3.90.20.20">
    <property type="match status" value="1"/>
</dbReference>
<evidence type="ECO:0000256" key="9">
    <source>
        <dbReference type="ARBA" id="ARBA00076414"/>
    </source>
</evidence>
<accession>A0A941GVX4</accession>
<evidence type="ECO:0000256" key="8">
    <source>
        <dbReference type="ARBA" id="ARBA00072274"/>
    </source>
</evidence>
<feature type="region of interest" description="Disordered" evidence="13">
    <location>
        <begin position="239"/>
        <end position="260"/>
    </location>
</feature>
<dbReference type="GO" id="GO:0006457">
    <property type="term" value="P:protein folding"/>
    <property type="evidence" value="ECO:0007669"/>
    <property type="project" value="InterPro"/>
</dbReference>
<dbReference type="Pfam" id="PF01025">
    <property type="entry name" value="GrpE"/>
    <property type="match status" value="1"/>
</dbReference>
<dbReference type="SUPFAM" id="SSF51064">
    <property type="entry name" value="Head domain of nucleotide exchange factor GrpE"/>
    <property type="match status" value="1"/>
</dbReference>
<dbReference type="PANTHER" id="PTHR21237:SF23">
    <property type="entry name" value="GRPE PROTEIN HOMOLOG, MITOCHONDRIAL"/>
    <property type="match status" value="1"/>
</dbReference>
<evidence type="ECO:0000256" key="13">
    <source>
        <dbReference type="SAM" id="MobiDB-lite"/>
    </source>
</evidence>
<keyword evidence="4 10" id="KW-0963">Cytoplasm</keyword>
<comment type="caution">
    <text evidence="14">The sequence shown here is derived from an EMBL/GenBank/DDBJ whole genome shotgun (WGS) entry which is preliminary data.</text>
</comment>
<evidence type="ECO:0000256" key="5">
    <source>
        <dbReference type="ARBA" id="ARBA00023016"/>
    </source>
</evidence>
<feature type="region of interest" description="Disordered" evidence="13">
    <location>
        <begin position="1"/>
        <end position="83"/>
    </location>
</feature>
<dbReference type="PRINTS" id="PR00773">
    <property type="entry name" value="GRPEPROTEIN"/>
</dbReference>
<dbReference type="InterPro" id="IPR000740">
    <property type="entry name" value="GrpE"/>
</dbReference>
<evidence type="ECO:0000313" key="14">
    <source>
        <dbReference type="EMBL" id="MBR8828348.1"/>
    </source>
</evidence>
<evidence type="ECO:0000313" key="15">
    <source>
        <dbReference type="Proteomes" id="UP000767446"/>
    </source>
</evidence>
<dbReference type="EMBL" id="JADQBC010000066">
    <property type="protein sequence ID" value="MBR8828348.1"/>
    <property type="molecule type" value="Genomic_DNA"/>
</dbReference>
<comment type="subcellular location">
    <subcellularLocation>
        <location evidence="1 10">Cytoplasm</location>
    </subcellularLocation>
</comment>
<evidence type="ECO:0000256" key="7">
    <source>
        <dbReference type="ARBA" id="ARBA00053401"/>
    </source>
</evidence>
<dbReference type="InterPro" id="IPR009012">
    <property type="entry name" value="GrpE_head"/>
</dbReference>
<proteinExistence type="inferred from homology"/>
<name>A0A941GVX4_9CHRO</name>
<gene>
    <name evidence="10 14" type="primary">grpE</name>
    <name evidence="14" type="ORF">DSM107014_10705</name>
</gene>
<keyword evidence="5 10" id="KW-0346">Stress response</keyword>
<dbReference type="Proteomes" id="UP000767446">
    <property type="component" value="Unassembled WGS sequence"/>
</dbReference>